<dbReference type="GO" id="GO:0004623">
    <property type="term" value="F:phospholipase A2 activity"/>
    <property type="evidence" value="ECO:0007669"/>
    <property type="project" value="InterPro"/>
</dbReference>
<feature type="non-terminal residue" evidence="1">
    <location>
        <position position="329"/>
    </location>
</feature>
<organism evidence="1">
    <name type="scientific">Oikopleura dioica</name>
    <name type="common">Tunicate</name>
    <dbReference type="NCBI Taxonomy" id="34765"/>
    <lineage>
        <taxon>Eukaryota</taxon>
        <taxon>Metazoa</taxon>
        <taxon>Chordata</taxon>
        <taxon>Tunicata</taxon>
        <taxon>Appendicularia</taxon>
        <taxon>Copelata</taxon>
        <taxon>Oikopleuridae</taxon>
        <taxon>Oikopleura</taxon>
    </lineage>
</organism>
<reference evidence="1" key="1">
    <citation type="journal article" date="2010" name="Science">
        <title>Plasticity of animal genome architecture unmasked by rapid evolution of a pelagic tunicate.</title>
        <authorList>
            <person name="Denoeud F."/>
            <person name="Henriet S."/>
            <person name="Mungpakdee S."/>
            <person name="Aury J.M."/>
            <person name="Da Silva C."/>
            <person name="Brinkmann H."/>
            <person name="Mikhaleva J."/>
            <person name="Olsen L.C."/>
            <person name="Jubin C."/>
            <person name="Canestro C."/>
            <person name="Bouquet J.M."/>
            <person name="Danks G."/>
            <person name="Poulain J."/>
            <person name="Campsteijn C."/>
            <person name="Adamski M."/>
            <person name="Cross I."/>
            <person name="Yadetie F."/>
            <person name="Muffato M."/>
            <person name="Louis A."/>
            <person name="Butcher S."/>
            <person name="Tsagkogeorga G."/>
            <person name="Konrad A."/>
            <person name="Singh S."/>
            <person name="Jensen M.F."/>
            <person name="Cong E.H."/>
            <person name="Eikeseth-Otteraa H."/>
            <person name="Noel B."/>
            <person name="Anthouard V."/>
            <person name="Porcel B.M."/>
            <person name="Kachouri-Lafond R."/>
            <person name="Nishino A."/>
            <person name="Ugolini M."/>
            <person name="Chourrout P."/>
            <person name="Nishida H."/>
            <person name="Aasland R."/>
            <person name="Huzurbazar S."/>
            <person name="Westhof E."/>
            <person name="Delsuc F."/>
            <person name="Lehrach H."/>
            <person name="Reinhardt R."/>
            <person name="Weissenbach J."/>
            <person name="Roy S.W."/>
            <person name="Artiguenave F."/>
            <person name="Postlethwait J.H."/>
            <person name="Manak J.R."/>
            <person name="Thompson E.M."/>
            <person name="Jaillon O."/>
            <person name="Du Pasquier L."/>
            <person name="Boudinot P."/>
            <person name="Liberles D.A."/>
            <person name="Volff J.N."/>
            <person name="Philippe H."/>
            <person name="Lenhard B."/>
            <person name="Roest Crollius H."/>
            <person name="Wincker P."/>
            <person name="Chourrout D."/>
        </authorList>
    </citation>
    <scope>NUCLEOTIDE SEQUENCE [LARGE SCALE GENOMIC DNA]</scope>
</reference>
<gene>
    <name evidence="1" type="ORF">GSOID_T00023021001</name>
</gene>
<dbReference type="AlphaFoldDB" id="E4YZU8"/>
<evidence type="ECO:0008006" key="2">
    <source>
        <dbReference type="Google" id="ProtNLM"/>
    </source>
</evidence>
<dbReference type="GO" id="GO:0050482">
    <property type="term" value="P:arachidonate secretion"/>
    <property type="evidence" value="ECO:0007669"/>
    <property type="project" value="InterPro"/>
</dbReference>
<dbReference type="Gene3D" id="1.20.90.10">
    <property type="entry name" value="Phospholipase A2 domain"/>
    <property type="match status" value="1"/>
</dbReference>
<dbReference type="GO" id="GO:0006644">
    <property type="term" value="P:phospholipid metabolic process"/>
    <property type="evidence" value="ECO:0007669"/>
    <property type="project" value="InterPro"/>
</dbReference>
<name>E4YZU8_OIKDI</name>
<sequence>MRLSATVFSAAQALGDDYDGVATTFAPTTSTFDYSDRDGRNFASSTPALLPLDDTPTADVGVSDVPVAEVRFLSQLLQMVKHYEYGHTTFAGTPIDPNTSDIIKKRFNYGCNCFVDTSNSRMQETYGTALNEYDNTCRQLLKCYQTVQNRDDSCSRIGNDGPYQFSLSAKDVSVPTADRSITCSDAADSCERMTCDCDAAFAKASSLEFEKLDAPLDQDTYNWYIFYYANRYSDIRTSDVCDRSELDDVNLVALANQYYAGFDSGIPQELHDAFTAKIDNSVFFESEAEALNYFRDIVDDVTADCQSEACAVMAKWAYVTPAFYGFIAG</sequence>
<evidence type="ECO:0000313" key="1">
    <source>
        <dbReference type="EMBL" id="CBY40976.1"/>
    </source>
</evidence>
<proteinExistence type="predicted"/>
<accession>E4YZU8</accession>
<protein>
    <recommendedName>
        <fullName evidence="2">Phospholipase A2 domain-containing protein</fullName>
    </recommendedName>
</protein>
<dbReference type="SUPFAM" id="SSF48619">
    <property type="entry name" value="Phospholipase A2, PLA2"/>
    <property type="match status" value="1"/>
</dbReference>
<dbReference type="InterPro" id="IPR036444">
    <property type="entry name" value="PLipase_A2_dom_sf"/>
</dbReference>
<dbReference type="Proteomes" id="UP000011014">
    <property type="component" value="Unassembled WGS sequence"/>
</dbReference>
<dbReference type="EMBL" id="FN656204">
    <property type="protein sequence ID" value="CBY40976.1"/>
    <property type="molecule type" value="Genomic_DNA"/>
</dbReference>